<name>A0A6J7JKH5_9ZZZZ</name>
<gene>
    <name evidence="1" type="ORF">UFOPK3733_01438</name>
</gene>
<sequence>MPPIVGPHPPINREAIDLPAHESTGIDRCMVDVTEGAHEGPASVRGVEVCTFTDDHIRRGGIELAMHPPWEKFIGVGHGAGRYRPAPLHSAS</sequence>
<organism evidence="1">
    <name type="scientific">freshwater metagenome</name>
    <dbReference type="NCBI Taxonomy" id="449393"/>
    <lineage>
        <taxon>unclassified sequences</taxon>
        <taxon>metagenomes</taxon>
        <taxon>ecological metagenomes</taxon>
    </lineage>
</organism>
<evidence type="ECO:0000313" key="1">
    <source>
        <dbReference type="EMBL" id="CAB4943543.1"/>
    </source>
</evidence>
<reference evidence="1" key="1">
    <citation type="submission" date="2020-05" db="EMBL/GenBank/DDBJ databases">
        <authorList>
            <person name="Chiriac C."/>
            <person name="Salcher M."/>
            <person name="Ghai R."/>
            <person name="Kavagutti S V."/>
        </authorList>
    </citation>
    <scope>NUCLEOTIDE SEQUENCE</scope>
</reference>
<dbReference type="EMBL" id="CAFBNC010000077">
    <property type="protein sequence ID" value="CAB4943543.1"/>
    <property type="molecule type" value="Genomic_DNA"/>
</dbReference>
<dbReference type="AlphaFoldDB" id="A0A6J7JKH5"/>
<proteinExistence type="predicted"/>
<accession>A0A6J7JKH5</accession>
<protein>
    <submittedName>
        <fullName evidence="1">Unannotated protein</fullName>
    </submittedName>
</protein>